<dbReference type="GeneID" id="63717876"/>
<gene>
    <name evidence="3" type="ORF">DCS_05233</name>
</gene>
<evidence type="ECO:0000313" key="3">
    <source>
        <dbReference type="EMBL" id="KYK58220.1"/>
    </source>
</evidence>
<comment type="caution">
    <text evidence="3">The sequence shown here is derived from an EMBL/GenBank/DDBJ whole genome shotgun (WGS) entry which is preliminary data.</text>
</comment>
<feature type="transmembrane region" description="Helical" evidence="2">
    <location>
        <begin position="265"/>
        <end position="287"/>
    </location>
</feature>
<proteinExistence type="predicted"/>
<name>A0A151GM93_DRECN</name>
<keyword evidence="2" id="KW-1133">Transmembrane helix</keyword>
<feature type="compositionally biased region" description="Polar residues" evidence="1">
    <location>
        <begin position="1"/>
        <end position="18"/>
    </location>
</feature>
<organism evidence="3 4">
    <name type="scientific">Drechmeria coniospora</name>
    <name type="common">Nematophagous fungus</name>
    <name type="synonym">Meria coniospora</name>
    <dbReference type="NCBI Taxonomy" id="98403"/>
    <lineage>
        <taxon>Eukaryota</taxon>
        <taxon>Fungi</taxon>
        <taxon>Dikarya</taxon>
        <taxon>Ascomycota</taxon>
        <taxon>Pezizomycotina</taxon>
        <taxon>Sordariomycetes</taxon>
        <taxon>Hypocreomycetidae</taxon>
        <taxon>Hypocreales</taxon>
        <taxon>Ophiocordycipitaceae</taxon>
        <taxon>Drechmeria</taxon>
    </lineage>
</organism>
<dbReference type="AlphaFoldDB" id="A0A151GM93"/>
<evidence type="ECO:0000256" key="1">
    <source>
        <dbReference type="SAM" id="MobiDB-lite"/>
    </source>
</evidence>
<reference evidence="3 4" key="1">
    <citation type="journal article" date="2016" name="Sci. Rep.">
        <title>Insights into Adaptations to a Near-Obligate Nematode Endoparasitic Lifestyle from the Finished Genome of Drechmeria coniospora.</title>
        <authorList>
            <person name="Zhang L."/>
            <person name="Zhou Z."/>
            <person name="Guo Q."/>
            <person name="Fokkens L."/>
            <person name="Miskei M."/>
            <person name="Pocsi I."/>
            <person name="Zhang W."/>
            <person name="Chen M."/>
            <person name="Wang L."/>
            <person name="Sun Y."/>
            <person name="Donzelli B.G."/>
            <person name="Gibson D.M."/>
            <person name="Nelson D.R."/>
            <person name="Luo J.G."/>
            <person name="Rep M."/>
            <person name="Liu H."/>
            <person name="Yang S."/>
            <person name="Wang J."/>
            <person name="Krasnoff S.B."/>
            <person name="Xu Y."/>
            <person name="Molnar I."/>
            <person name="Lin M."/>
        </authorList>
    </citation>
    <scope>NUCLEOTIDE SEQUENCE [LARGE SCALE GENOMIC DNA]</scope>
    <source>
        <strain evidence="3 4">ARSEF 6962</strain>
    </source>
</reference>
<sequence length="346" mass="38856">MANLQSNPPDLPKSTSPSRFGGRHEAKPSLPEFASPGKLHLHPPQAEQRQLRPRPRPHPHDGRALRPAFDPPQDRNSIDMARLEGMTPLASPGQSRRPSVLVPRDDDGPNENHDGAAKRLELELERDKAAARSRALSRSIARLNTFSTDMTKRLDDTYYAVLEKTSTLHSTVMALKDLAQSSRDIYDSFDKDSRHLESDVAGQLVAIGRFEGHERRISDLQSRISHGRAKIEALTSRVDVVRERIERWERADRAWQERTRKKLKIIWSVTSVVTIVVIALVVGINYARTELDEPHHRGSDSAMASSWYAISNTSGPSTEVVGESGRSLLWKTPLDDGEHLRAFDEL</sequence>
<feature type="region of interest" description="Disordered" evidence="1">
    <location>
        <begin position="1"/>
        <end position="119"/>
    </location>
</feature>
<keyword evidence="2" id="KW-0472">Membrane</keyword>
<dbReference type="Proteomes" id="UP000076580">
    <property type="component" value="Chromosome 02"/>
</dbReference>
<keyword evidence="2" id="KW-0812">Transmembrane</keyword>
<dbReference type="STRING" id="98403.A0A151GM93"/>
<accession>A0A151GM93</accession>
<evidence type="ECO:0000256" key="2">
    <source>
        <dbReference type="SAM" id="Phobius"/>
    </source>
</evidence>
<protein>
    <submittedName>
        <fullName evidence="3">Uncharacterized protein</fullName>
    </submittedName>
</protein>
<dbReference type="InParanoid" id="A0A151GM93"/>
<dbReference type="EMBL" id="LAYC01000002">
    <property type="protein sequence ID" value="KYK58220.1"/>
    <property type="molecule type" value="Genomic_DNA"/>
</dbReference>
<keyword evidence="4" id="KW-1185">Reference proteome</keyword>
<dbReference type="RefSeq" id="XP_040657572.1">
    <property type="nucleotide sequence ID" value="XM_040802539.1"/>
</dbReference>
<evidence type="ECO:0000313" key="4">
    <source>
        <dbReference type="Proteomes" id="UP000076580"/>
    </source>
</evidence>
<feature type="compositionally biased region" description="Basic and acidic residues" evidence="1">
    <location>
        <begin position="103"/>
        <end position="119"/>
    </location>
</feature>